<gene>
    <name evidence="3" type="ORF">ATB98_11985</name>
</gene>
<accession>A0A178Y8L6</accession>
<feature type="transmembrane region" description="Helical" evidence="2">
    <location>
        <begin position="94"/>
        <end position="112"/>
    </location>
</feature>
<keyword evidence="2" id="KW-1133">Transmembrane helix</keyword>
<dbReference type="AlphaFoldDB" id="A0A178Y8L6"/>
<dbReference type="RefSeq" id="WP_066876023.1">
    <property type="nucleotide sequence ID" value="NZ_LNQB01000078.1"/>
</dbReference>
<comment type="caution">
    <text evidence="3">The sequence shown here is derived from an EMBL/GenBank/DDBJ whole genome shotgun (WGS) entry which is preliminary data.</text>
</comment>
<feature type="region of interest" description="Disordered" evidence="1">
    <location>
        <begin position="1"/>
        <end position="25"/>
    </location>
</feature>
<dbReference type="OrthoDB" id="8283571at2"/>
<evidence type="ECO:0008006" key="5">
    <source>
        <dbReference type="Google" id="ProtNLM"/>
    </source>
</evidence>
<protein>
    <recommendedName>
        <fullName evidence="5">Transmembrane protein</fullName>
    </recommendedName>
</protein>
<reference evidence="3 4" key="1">
    <citation type="submission" date="2015-11" db="EMBL/GenBank/DDBJ databases">
        <title>Ensifer anhuiense sp. nov., an effective nitrogen fixation bacterium with Glycine soja.</title>
        <authorList>
            <person name="Yan H."/>
            <person name="Chen W."/>
        </authorList>
    </citation>
    <scope>NUCLEOTIDE SEQUENCE [LARGE SCALE GENOMIC DNA]</scope>
    <source>
        <strain evidence="3 4">LMG 7837</strain>
    </source>
</reference>
<evidence type="ECO:0000256" key="1">
    <source>
        <dbReference type="SAM" id="MobiDB-lite"/>
    </source>
</evidence>
<proteinExistence type="predicted"/>
<dbReference type="STRING" id="36856.ATB98_11985"/>
<keyword evidence="2" id="KW-0812">Transmembrane</keyword>
<evidence type="ECO:0000256" key="2">
    <source>
        <dbReference type="SAM" id="Phobius"/>
    </source>
</evidence>
<dbReference type="Proteomes" id="UP000078507">
    <property type="component" value="Unassembled WGS sequence"/>
</dbReference>
<organism evidence="3 4">
    <name type="scientific">Sinorhizobium saheli</name>
    <dbReference type="NCBI Taxonomy" id="36856"/>
    <lineage>
        <taxon>Bacteria</taxon>
        <taxon>Pseudomonadati</taxon>
        <taxon>Pseudomonadota</taxon>
        <taxon>Alphaproteobacteria</taxon>
        <taxon>Hyphomicrobiales</taxon>
        <taxon>Rhizobiaceae</taxon>
        <taxon>Sinorhizobium/Ensifer group</taxon>
        <taxon>Sinorhizobium</taxon>
    </lineage>
</organism>
<keyword evidence="2" id="KW-0472">Membrane</keyword>
<evidence type="ECO:0000313" key="4">
    <source>
        <dbReference type="Proteomes" id="UP000078507"/>
    </source>
</evidence>
<keyword evidence="4" id="KW-1185">Reference proteome</keyword>
<name>A0A178Y8L6_SINSA</name>
<sequence length="217" mass="23117">MQAFRAKTAGIDLIPPERAPRSGTAAPRRLDYVDVEFETIAAAGRRGPYPVFNDNRRPAGRIRVRPGSLDRESAAGRVVTMVEARLRAMPSRRFAGLATGLGLAAFLLIAGFSGQGQADMPPLAIDGITTSLDYSGGMRVLAVYGTIDNRSGREQRLPPIMVDVASNGRSVTTTRLTVEGAPIAPGESRGFVTRLPYGGGKMPEVTVSFAENSVSDR</sequence>
<evidence type="ECO:0000313" key="3">
    <source>
        <dbReference type="EMBL" id="OAP43413.1"/>
    </source>
</evidence>
<dbReference type="EMBL" id="LNQB01000078">
    <property type="protein sequence ID" value="OAP43413.1"/>
    <property type="molecule type" value="Genomic_DNA"/>
</dbReference>